<keyword evidence="5" id="KW-1133">Transmembrane helix</keyword>
<dbReference type="GO" id="GO:0044458">
    <property type="term" value="P:motile cilium assembly"/>
    <property type="evidence" value="ECO:0007669"/>
    <property type="project" value="TreeGrafter"/>
</dbReference>
<evidence type="ECO:0000256" key="2">
    <source>
        <dbReference type="ARBA" id="ARBA00022737"/>
    </source>
</evidence>
<dbReference type="Proteomes" id="UP001353858">
    <property type="component" value="Unassembled WGS sequence"/>
</dbReference>
<keyword evidence="7" id="KW-1185">Reference proteome</keyword>
<evidence type="ECO:0000256" key="5">
    <source>
        <dbReference type="SAM" id="Phobius"/>
    </source>
</evidence>
<feature type="compositionally biased region" description="Low complexity" evidence="4">
    <location>
        <begin position="101"/>
        <end position="116"/>
    </location>
</feature>
<dbReference type="GO" id="GO:0036064">
    <property type="term" value="C:ciliary basal body"/>
    <property type="evidence" value="ECO:0007669"/>
    <property type="project" value="TreeGrafter"/>
</dbReference>
<accession>A0AAN7SDS6</accession>
<keyword evidence="1 3" id="KW-0853">WD repeat</keyword>
<sequence>MDTKINAKTKVYSLHENSASENGLSENTFTGGDSQSSTENLPETIVEVEVHENADDENFILNKFLYESNRLRDLNENLKLKKPVPTPRKLKSKETVEIRSNKSSSTDSDNSSVQNSKPFETQLTDQEENIKVNEPPLSKNHKYDYNKIVEIIVHRTDRLKLDSFVIHPLVKIHIVKITTGEYLLKSDVNRSVMYYYENKDIPYITPTLTQPFNLYKNHSVYPKWEETIVVNEDVTHVVKKDTIIFFEIVDFVSYAVVVSQADKKGLSQGWHKIAWAFLKVVGRNGECNMNQNLRLQLFYPHKYNKTSPNICPVFNWWKSKKFNKYPSTIYVTLNAIAPLEHISETLRSKTPTQAETSTTVLFEREYDLAIAEKASTSNEVDANTNLEPHPSWGRLKHQTCKLPNTLLTNFPSFEEGCFVMKFSNNGLYLACAVLINTIYCIVIYSVVKHKEVYRYSVHQGLIYDIIWTFDDEKIITSSADCTVSVWNFNKSSLAEMLPHPSYVYATDVTKNDTIATGCFDKVVRIWCPSNKGSYDLIHELHGHKDYVTSLCFSNKSNLLYSANAVGVVIEWIKEDEDQWVLKRELKWADLRGTIINQIVLHKRERRLLIHARDSSLRMIDLKTGSTLQWLQGGTNNRFRTTCCFSPCGTFVLAGGELNYIGVWNVDLGRLVAFYSPCFSLNIKNLTVHCVQFHPYDNILAISHYGYQVPILLATYVPNAKLDSLLGLRMVESDIQYPVSKCSKNEKVKKNFSEQKFKSVQMEAFAFLYQIPYLTRFSDYQKSFNIRMMAYVIMGIYLVPALIFGVKIYFNFMKLGKVITLFKPSNLWGPPTTAEKVSRMKLNRLEEFYYNSKVECKHNCLLNSDDLQYEIRWLRKNKFRLIHYMGHKD</sequence>
<dbReference type="PROSITE" id="PS50082">
    <property type="entry name" value="WD_REPEATS_2"/>
    <property type="match status" value="1"/>
</dbReference>
<keyword evidence="2" id="KW-0677">Repeat</keyword>
<dbReference type="PROSITE" id="PS50294">
    <property type="entry name" value="WD_REPEATS_REGION"/>
    <property type="match status" value="1"/>
</dbReference>
<dbReference type="EMBL" id="JARPUR010000004">
    <property type="protein sequence ID" value="KAK4876812.1"/>
    <property type="molecule type" value="Genomic_DNA"/>
</dbReference>
<reference evidence="7" key="1">
    <citation type="submission" date="2023-01" db="EMBL/GenBank/DDBJ databases">
        <title>Key to firefly adult light organ development and bioluminescence: homeobox transcription factors regulate luciferase expression and transportation to peroxisome.</title>
        <authorList>
            <person name="Fu X."/>
        </authorList>
    </citation>
    <scope>NUCLEOTIDE SEQUENCE [LARGE SCALE GENOMIC DNA]</scope>
</reference>
<protein>
    <submittedName>
        <fullName evidence="6">Uncharacterized protein</fullName>
    </submittedName>
</protein>
<name>A0AAN7SDS6_9COLE</name>
<feature type="transmembrane region" description="Helical" evidence="5">
    <location>
        <begin position="787"/>
        <end position="809"/>
    </location>
</feature>
<evidence type="ECO:0000313" key="7">
    <source>
        <dbReference type="Proteomes" id="UP001353858"/>
    </source>
</evidence>
<dbReference type="InterPro" id="IPR015943">
    <property type="entry name" value="WD40/YVTN_repeat-like_dom_sf"/>
</dbReference>
<dbReference type="PROSITE" id="PS00678">
    <property type="entry name" value="WD_REPEATS_1"/>
    <property type="match status" value="1"/>
</dbReference>
<comment type="caution">
    <text evidence="6">The sequence shown here is derived from an EMBL/GenBank/DDBJ whole genome shotgun (WGS) entry which is preliminary data.</text>
</comment>
<gene>
    <name evidence="6" type="ORF">RN001_009318</name>
</gene>
<keyword evidence="5" id="KW-0812">Transmembrane</keyword>
<feature type="region of interest" description="Disordered" evidence="4">
    <location>
        <begin position="82"/>
        <end position="137"/>
    </location>
</feature>
<dbReference type="AlphaFoldDB" id="A0AAN7SDS6"/>
<proteinExistence type="predicted"/>
<evidence type="ECO:0000256" key="1">
    <source>
        <dbReference type="ARBA" id="ARBA00022574"/>
    </source>
</evidence>
<evidence type="ECO:0000256" key="3">
    <source>
        <dbReference type="PROSITE-ProRule" id="PRU00221"/>
    </source>
</evidence>
<organism evidence="6 7">
    <name type="scientific">Aquatica leii</name>
    <dbReference type="NCBI Taxonomy" id="1421715"/>
    <lineage>
        <taxon>Eukaryota</taxon>
        <taxon>Metazoa</taxon>
        <taxon>Ecdysozoa</taxon>
        <taxon>Arthropoda</taxon>
        <taxon>Hexapoda</taxon>
        <taxon>Insecta</taxon>
        <taxon>Pterygota</taxon>
        <taxon>Neoptera</taxon>
        <taxon>Endopterygota</taxon>
        <taxon>Coleoptera</taxon>
        <taxon>Polyphaga</taxon>
        <taxon>Elateriformia</taxon>
        <taxon>Elateroidea</taxon>
        <taxon>Lampyridae</taxon>
        <taxon>Luciolinae</taxon>
        <taxon>Aquatica</taxon>
    </lineage>
</organism>
<evidence type="ECO:0000256" key="4">
    <source>
        <dbReference type="SAM" id="MobiDB-lite"/>
    </source>
</evidence>
<dbReference type="PANTHER" id="PTHR44499">
    <property type="entry name" value="JOUBERIN"/>
    <property type="match status" value="1"/>
</dbReference>
<dbReference type="InterPro" id="IPR019775">
    <property type="entry name" value="WD40_repeat_CS"/>
</dbReference>
<dbReference type="InterPro" id="IPR001680">
    <property type="entry name" value="WD40_rpt"/>
</dbReference>
<keyword evidence="5" id="KW-0472">Membrane</keyword>
<dbReference type="SMART" id="SM00320">
    <property type="entry name" value="WD40"/>
    <property type="match status" value="5"/>
</dbReference>
<feature type="repeat" description="WD" evidence="3">
    <location>
        <begin position="455"/>
        <end position="496"/>
    </location>
</feature>
<evidence type="ECO:0000313" key="6">
    <source>
        <dbReference type="EMBL" id="KAK4876812.1"/>
    </source>
</evidence>
<dbReference type="InterPro" id="IPR036322">
    <property type="entry name" value="WD40_repeat_dom_sf"/>
</dbReference>
<dbReference type="InterPro" id="IPR052803">
    <property type="entry name" value="Cilium-Associated_Jouberin"/>
</dbReference>
<dbReference type="SUPFAM" id="SSF50978">
    <property type="entry name" value="WD40 repeat-like"/>
    <property type="match status" value="1"/>
</dbReference>
<dbReference type="PANTHER" id="PTHR44499:SF1">
    <property type="entry name" value="JOUBERIN"/>
    <property type="match status" value="1"/>
</dbReference>
<dbReference type="Pfam" id="PF00400">
    <property type="entry name" value="WD40"/>
    <property type="match status" value="2"/>
</dbReference>
<feature type="transmembrane region" description="Helical" evidence="5">
    <location>
        <begin position="427"/>
        <end position="447"/>
    </location>
</feature>
<dbReference type="Gene3D" id="2.130.10.10">
    <property type="entry name" value="YVTN repeat-like/Quinoprotein amine dehydrogenase"/>
    <property type="match status" value="1"/>
</dbReference>
<feature type="region of interest" description="Disordered" evidence="4">
    <location>
        <begin position="16"/>
        <end position="40"/>
    </location>
</feature>